<comment type="caution">
    <text evidence="1">The sequence shown here is derived from an EMBL/GenBank/DDBJ whole genome shotgun (WGS) entry which is preliminary data.</text>
</comment>
<evidence type="ECO:0000313" key="1">
    <source>
        <dbReference type="EMBL" id="MDF5691014.1"/>
    </source>
</evidence>
<dbReference type="Proteomes" id="UP001321344">
    <property type="component" value="Unassembled WGS sequence"/>
</dbReference>
<organism evidence="1 2">
    <name type="scientific">Aquirufa aurantiipilula</name>
    <dbReference type="NCBI Taxonomy" id="2696561"/>
    <lineage>
        <taxon>Bacteria</taxon>
        <taxon>Pseudomonadati</taxon>
        <taxon>Bacteroidota</taxon>
        <taxon>Cytophagia</taxon>
        <taxon>Cytophagales</taxon>
        <taxon>Flectobacillaceae</taxon>
        <taxon>Aquirufa</taxon>
    </lineage>
</organism>
<evidence type="ECO:0000313" key="2">
    <source>
        <dbReference type="Proteomes" id="UP001321344"/>
    </source>
</evidence>
<reference evidence="1 2" key="1">
    <citation type="submission" date="2023-03" db="EMBL/GenBank/DDBJ databases">
        <title>Genome sequencing of Aquirufa.</title>
        <authorList>
            <person name="Pitt A."/>
            <person name="Hahn M.W."/>
        </authorList>
    </citation>
    <scope>NUCLEOTIDE SEQUENCE [LARGE SCALE GENOMIC DNA]</scope>
    <source>
        <strain evidence="1 2">WAEICH-18A</strain>
    </source>
</reference>
<accession>A0ABT6BKL7</accession>
<gene>
    <name evidence="1" type="ORF">PQG43_09075</name>
</gene>
<protein>
    <submittedName>
        <fullName evidence="1">Uncharacterized protein</fullName>
    </submittedName>
</protein>
<sequence>MEHSTTSNTFYSENKNLKLSQTKNTKTWISPQIVDWDTDFLGLKFVGALNDGGNKTYNAG</sequence>
<dbReference type="EMBL" id="JARJOW010000006">
    <property type="protein sequence ID" value="MDF5691014.1"/>
    <property type="molecule type" value="Genomic_DNA"/>
</dbReference>
<name>A0ABT6BKL7_9BACT</name>
<keyword evidence="2" id="KW-1185">Reference proteome</keyword>
<proteinExistence type="predicted"/>
<dbReference type="RefSeq" id="WP_276344434.1">
    <property type="nucleotide sequence ID" value="NZ_JARJOW010000006.1"/>
</dbReference>